<dbReference type="GO" id="GO:0015171">
    <property type="term" value="F:amino acid transmembrane transporter activity"/>
    <property type="evidence" value="ECO:0007669"/>
    <property type="project" value="TreeGrafter"/>
</dbReference>
<evidence type="ECO:0000313" key="8">
    <source>
        <dbReference type="Proteomes" id="UP000659388"/>
    </source>
</evidence>
<organism evidence="7 8">
    <name type="scientific">Fulvivirga sediminis</name>
    <dbReference type="NCBI Taxonomy" id="2803949"/>
    <lineage>
        <taxon>Bacteria</taxon>
        <taxon>Pseudomonadati</taxon>
        <taxon>Bacteroidota</taxon>
        <taxon>Cytophagia</taxon>
        <taxon>Cytophagales</taxon>
        <taxon>Fulvivirgaceae</taxon>
        <taxon>Fulvivirga</taxon>
    </lineage>
</organism>
<dbReference type="Pfam" id="PF01810">
    <property type="entry name" value="LysE"/>
    <property type="match status" value="1"/>
</dbReference>
<dbReference type="EMBL" id="JAESIY010000001">
    <property type="protein sequence ID" value="MBL3654517.1"/>
    <property type="molecule type" value="Genomic_DNA"/>
</dbReference>
<reference evidence="7" key="1">
    <citation type="submission" date="2021-01" db="EMBL/GenBank/DDBJ databases">
        <title>Fulvivirga kasyanovii gen. nov., sp nov., a novel member of the phylum Bacteroidetes isolated from seawater in a mussel farm.</title>
        <authorList>
            <person name="Zhao L.-H."/>
            <person name="Wang Z.-J."/>
        </authorList>
    </citation>
    <scope>NUCLEOTIDE SEQUENCE</scope>
    <source>
        <strain evidence="7">2943</strain>
    </source>
</reference>
<dbReference type="PIRSF" id="PIRSF006324">
    <property type="entry name" value="LeuE"/>
    <property type="match status" value="1"/>
</dbReference>
<keyword evidence="5 6" id="KW-0472">Membrane</keyword>
<keyword evidence="8" id="KW-1185">Reference proteome</keyword>
<comment type="subcellular location">
    <subcellularLocation>
        <location evidence="1">Cell membrane</location>
        <topology evidence="1">Multi-pass membrane protein</topology>
    </subcellularLocation>
</comment>
<feature type="transmembrane region" description="Helical" evidence="6">
    <location>
        <begin position="12"/>
        <end position="31"/>
    </location>
</feature>
<keyword evidence="2" id="KW-1003">Cell membrane</keyword>
<protein>
    <submittedName>
        <fullName evidence="7">LysE family translocator</fullName>
    </submittedName>
</protein>
<comment type="caution">
    <text evidence="7">The sequence shown here is derived from an EMBL/GenBank/DDBJ whole genome shotgun (WGS) entry which is preliminary data.</text>
</comment>
<evidence type="ECO:0000313" key="7">
    <source>
        <dbReference type="EMBL" id="MBL3654517.1"/>
    </source>
</evidence>
<gene>
    <name evidence="7" type="ORF">JL102_00125</name>
</gene>
<proteinExistence type="predicted"/>
<dbReference type="AlphaFoldDB" id="A0A937F439"/>
<keyword evidence="4 6" id="KW-1133">Transmembrane helix</keyword>
<keyword evidence="3 6" id="KW-0812">Transmembrane</keyword>
<feature type="transmembrane region" description="Helical" evidence="6">
    <location>
        <begin position="43"/>
        <end position="67"/>
    </location>
</feature>
<accession>A0A937F439</accession>
<evidence type="ECO:0000256" key="2">
    <source>
        <dbReference type="ARBA" id="ARBA00022475"/>
    </source>
</evidence>
<dbReference type="PANTHER" id="PTHR30086:SF20">
    <property type="entry name" value="ARGININE EXPORTER PROTEIN ARGO-RELATED"/>
    <property type="match status" value="1"/>
</dbReference>
<evidence type="ECO:0000256" key="1">
    <source>
        <dbReference type="ARBA" id="ARBA00004651"/>
    </source>
</evidence>
<dbReference type="RefSeq" id="WP_202241363.1">
    <property type="nucleotide sequence ID" value="NZ_JAESIY010000001.1"/>
</dbReference>
<dbReference type="Proteomes" id="UP000659388">
    <property type="component" value="Unassembled WGS sequence"/>
</dbReference>
<sequence length="211" mass="22838">MKALGIINYETFLIAGIILNITPGADTLYIMSRSISQGTKAGIFSVLGIISGAIGHIILASLGLSIILAQSALAFQTVKYLGAVYLIFMGVKSIISSSKSGLSLNSKPPQRHRKIYISGVFTNLLNPKVALFFLAFLPQFIGHEHSESPLPFLILGLTFLTTGTIWCVIVAVFAGRLSEKFRQNPKIKTWLDRVSGTIFIALGIKLALTKN</sequence>
<evidence type="ECO:0000256" key="6">
    <source>
        <dbReference type="SAM" id="Phobius"/>
    </source>
</evidence>
<dbReference type="InterPro" id="IPR001123">
    <property type="entry name" value="LeuE-type"/>
</dbReference>
<dbReference type="PANTHER" id="PTHR30086">
    <property type="entry name" value="ARGININE EXPORTER PROTEIN ARGO"/>
    <property type="match status" value="1"/>
</dbReference>
<dbReference type="GO" id="GO:0005886">
    <property type="term" value="C:plasma membrane"/>
    <property type="evidence" value="ECO:0007669"/>
    <property type="project" value="UniProtKB-SubCell"/>
</dbReference>
<name>A0A937F439_9BACT</name>
<evidence type="ECO:0000256" key="3">
    <source>
        <dbReference type="ARBA" id="ARBA00022692"/>
    </source>
</evidence>
<evidence type="ECO:0000256" key="5">
    <source>
        <dbReference type="ARBA" id="ARBA00023136"/>
    </source>
</evidence>
<feature type="transmembrane region" description="Helical" evidence="6">
    <location>
        <begin position="153"/>
        <end position="178"/>
    </location>
</feature>
<feature type="transmembrane region" description="Helical" evidence="6">
    <location>
        <begin position="115"/>
        <end position="141"/>
    </location>
</feature>
<feature type="transmembrane region" description="Helical" evidence="6">
    <location>
        <begin position="73"/>
        <end position="95"/>
    </location>
</feature>
<evidence type="ECO:0000256" key="4">
    <source>
        <dbReference type="ARBA" id="ARBA00022989"/>
    </source>
</evidence>